<accession>A0A975TV15</accession>
<organism evidence="2">
    <name type="scientific">Gymnodinialimonas phycosphaerae</name>
    <dbReference type="NCBI Taxonomy" id="2841589"/>
    <lineage>
        <taxon>Bacteria</taxon>
        <taxon>Pseudomonadati</taxon>
        <taxon>Pseudomonadota</taxon>
        <taxon>Alphaproteobacteria</taxon>
        <taxon>Rhodobacterales</taxon>
        <taxon>Paracoccaceae</taxon>
        <taxon>Gymnodinialimonas</taxon>
    </lineage>
</organism>
<evidence type="ECO:0000256" key="1">
    <source>
        <dbReference type="SAM" id="SignalP"/>
    </source>
</evidence>
<name>A0A975TV15_9RHOB</name>
<dbReference type="PROSITE" id="PS51257">
    <property type="entry name" value="PROKAR_LIPOPROTEIN"/>
    <property type="match status" value="1"/>
</dbReference>
<feature type="signal peptide" evidence="1">
    <location>
        <begin position="1"/>
        <end position="19"/>
    </location>
</feature>
<reference evidence="2" key="1">
    <citation type="submission" date="2021-07" db="EMBL/GenBank/DDBJ databases">
        <title>Karlodiniumbacter phycospheric gen. nov., sp. nov., a phycosphere bacterium isolated from karlodinium veneficum.</title>
        <authorList>
            <person name="Peng Y."/>
            <person name="Jiang L."/>
            <person name="Lee J."/>
        </authorList>
    </citation>
    <scope>NUCLEOTIDE SEQUENCE</scope>
    <source>
        <strain evidence="2">N5</strain>
    </source>
</reference>
<gene>
    <name evidence="2" type="ORF">KUL25_20545</name>
</gene>
<dbReference type="AlphaFoldDB" id="A0A975TV15"/>
<feature type="chain" id="PRO_5037331080" description="Lipoprotein" evidence="1">
    <location>
        <begin position="20"/>
        <end position="103"/>
    </location>
</feature>
<sequence>MPVLRILSAVLVISTTASCSILAPLFGGGDRAEDASPYAAAMADFSLCETASSEAERAAAAARLAAAAGTMSSVSQPSNTDHFYEMDRVVAAHDRCQAVLSSR</sequence>
<dbReference type="EMBL" id="CP078073">
    <property type="protein sequence ID" value="QXL87761.1"/>
    <property type="molecule type" value="Genomic_DNA"/>
</dbReference>
<evidence type="ECO:0000313" key="2">
    <source>
        <dbReference type="EMBL" id="QXL87761.1"/>
    </source>
</evidence>
<evidence type="ECO:0008006" key="3">
    <source>
        <dbReference type="Google" id="ProtNLM"/>
    </source>
</evidence>
<keyword evidence="1" id="KW-0732">Signal</keyword>
<proteinExistence type="predicted"/>
<protein>
    <recommendedName>
        <fullName evidence="3">Lipoprotein</fullName>
    </recommendedName>
</protein>